<name>A0A9P6CLT0_9AGAR</name>
<dbReference type="Proteomes" id="UP000807469">
    <property type="component" value="Unassembled WGS sequence"/>
</dbReference>
<comment type="caution">
    <text evidence="2">The sequence shown here is derived from an EMBL/GenBank/DDBJ whole genome shotgun (WGS) entry which is preliminary data.</text>
</comment>
<organism evidence="2 3">
    <name type="scientific">Pholiota conissans</name>
    <dbReference type="NCBI Taxonomy" id="109636"/>
    <lineage>
        <taxon>Eukaryota</taxon>
        <taxon>Fungi</taxon>
        <taxon>Dikarya</taxon>
        <taxon>Basidiomycota</taxon>
        <taxon>Agaricomycotina</taxon>
        <taxon>Agaricomycetes</taxon>
        <taxon>Agaricomycetidae</taxon>
        <taxon>Agaricales</taxon>
        <taxon>Agaricineae</taxon>
        <taxon>Strophariaceae</taxon>
        <taxon>Pholiota</taxon>
    </lineage>
</organism>
<evidence type="ECO:0000313" key="2">
    <source>
        <dbReference type="EMBL" id="KAF9470992.1"/>
    </source>
</evidence>
<gene>
    <name evidence="2" type="ORF">BDN70DRAFT_939270</name>
</gene>
<keyword evidence="1" id="KW-0812">Transmembrane</keyword>
<feature type="transmembrane region" description="Helical" evidence="1">
    <location>
        <begin position="26"/>
        <end position="49"/>
    </location>
</feature>
<keyword evidence="3" id="KW-1185">Reference proteome</keyword>
<dbReference type="AlphaFoldDB" id="A0A9P6CLT0"/>
<evidence type="ECO:0000256" key="1">
    <source>
        <dbReference type="SAM" id="Phobius"/>
    </source>
</evidence>
<reference evidence="2" key="1">
    <citation type="submission" date="2020-11" db="EMBL/GenBank/DDBJ databases">
        <authorList>
            <consortium name="DOE Joint Genome Institute"/>
            <person name="Ahrendt S."/>
            <person name="Riley R."/>
            <person name="Andreopoulos W."/>
            <person name="Labutti K."/>
            <person name="Pangilinan J."/>
            <person name="Ruiz-Duenas F.J."/>
            <person name="Barrasa J.M."/>
            <person name="Sanchez-Garcia M."/>
            <person name="Camarero S."/>
            <person name="Miyauchi S."/>
            <person name="Serrano A."/>
            <person name="Linde D."/>
            <person name="Babiker R."/>
            <person name="Drula E."/>
            <person name="Ayuso-Fernandez I."/>
            <person name="Pacheco R."/>
            <person name="Padilla G."/>
            <person name="Ferreira P."/>
            <person name="Barriuso J."/>
            <person name="Kellner H."/>
            <person name="Castanera R."/>
            <person name="Alfaro M."/>
            <person name="Ramirez L."/>
            <person name="Pisabarro A.G."/>
            <person name="Kuo A."/>
            <person name="Tritt A."/>
            <person name="Lipzen A."/>
            <person name="He G."/>
            <person name="Yan M."/>
            <person name="Ng V."/>
            <person name="Cullen D."/>
            <person name="Martin F."/>
            <person name="Rosso M.-N."/>
            <person name="Henrissat B."/>
            <person name="Hibbett D."/>
            <person name="Martinez A.T."/>
            <person name="Grigoriev I.V."/>
        </authorList>
    </citation>
    <scope>NUCLEOTIDE SEQUENCE</scope>
    <source>
        <strain evidence="2">CIRM-BRFM 674</strain>
    </source>
</reference>
<keyword evidence="1" id="KW-1133">Transmembrane helix</keyword>
<evidence type="ECO:0000313" key="3">
    <source>
        <dbReference type="Proteomes" id="UP000807469"/>
    </source>
</evidence>
<sequence length="201" mass="21320">MPALSNTASTLFTAAKTYLTSSLPPLIVYALLGTHLLPPASVILFLNIVTPSDTRNKPPTSSSLSLAISMLLGTHINPAVSSSLSFIDSTLPPPQKLSPTSFTYRLHAPVIVFHLSIIEIQSPQSLTLSPVTASSMYQPMPINIEGLVAVVRVAELMGKNSEFASIVHFGISPSNSHQKAIKAAITGIIDATLPQTLPHMT</sequence>
<proteinExistence type="predicted"/>
<accession>A0A9P6CLT0</accession>
<protein>
    <submittedName>
        <fullName evidence="2">Uncharacterized protein</fullName>
    </submittedName>
</protein>
<dbReference type="EMBL" id="MU155785">
    <property type="protein sequence ID" value="KAF9470992.1"/>
    <property type="molecule type" value="Genomic_DNA"/>
</dbReference>
<keyword evidence="1" id="KW-0472">Membrane</keyword>